<dbReference type="GeneTree" id="ENSGT00980000202945"/>
<reference evidence="2" key="3">
    <citation type="submission" date="2025-09" db="UniProtKB">
        <authorList>
            <consortium name="Ensembl"/>
        </authorList>
    </citation>
    <scope>IDENTIFICATION</scope>
</reference>
<proteinExistence type="predicted"/>
<reference evidence="2" key="2">
    <citation type="submission" date="2025-08" db="UniProtKB">
        <authorList>
            <consortium name="Ensembl"/>
        </authorList>
    </citation>
    <scope>IDENTIFICATION</scope>
</reference>
<organism evidence="2 3">
    <name type="scientific">Peromyscus maniculatus bairdii</name>
    <name type="common">Prairie deer mouse</name>
    <dbReference type="NCBI Taxonomy" id="230844"/>
    <lineage>
        <taxon>Eukaryota</taxon>
        <taxon>Metazoa</taxon>
        <taxon>Chordata</taxon>
        <taxon>Craniata</taxon>
        <taxon>Vertebrata</taxon>
        <taxon>Euteleostomi</taxon>
        <taxon>Mammalia</taxon>
        <taxon>Eutheria</taxon>
        <taxon>Euarchontoglires</taxon>
        <taxon>Glires</taxon>
        <taxon>Rodentia</taxon>
        <taxon>Myomorpha</taxon>
        <taxon>Muroidea</taxon>
        <taxon>Cricetidae</taxon>
        <taxon>Neotominae</taxon>
        <taxon>Peromyscus</taxon>
    </lineage>
</organism>
<sequence>KASQLRVSWGIQQLLDAKKRAAEKVLKQAKGEREEEVKAKEAASLGSHGSCSSEMERETQEKMTVLQNYC</sequence>
<feature type="region of interest" description="Disordered" evidence="1">
    <location>
        <begin position="30"/>
        <end position="70"/>
    </location>
</feature>
<evidence type="ECO:0000313" key="2">
    <source>
        <dbReference type="Ensembl" id="ENSPEMP00000034143.1"/>
    </source>
</evidence>
<reference evidence="2 3" key="1">
    <citation type="submission" date="2018-10" db="EMBL/GenBank/DDBJ databases">
        <title>Improved assembly of the deer mouse Peromyscus maniculatus genome.</title>
        <authorList>
            <person name="Lassance J.-M."/>
            <person name="Hoekstra H.E."/>
        </authorList>
    </citation>
    <scope>NUCLEOTIDE SEQUENCE [LARGE SCALE GENOMIC DNA]</scope>
</reference>
<name>A0A8C8URQ6_PERMB</name>
<dbReference type="Gene3D" id="1.20.5.2950">
    <property type="match status" value="1"/>
</dbReference>
<accession>A0A8C8URQ6</accession>
<evidence type="ECO:0000256" key="1">
    <source>
        <dbReference type="SAM" id="MobiDB-lite"/>
    </source>
</evidence>
<protein>
    <recommendedName>
        <fullName evidence="4">V-type proton ATPase subunit G</fullName>
    </recommendedName>
</protein>
<dbReference type="Proteomes" id="UP000694547">
    <property type="component" value="Chromosome 1"/>
</dbReference>
<dbReference type="Ensembl" id="ENSPEMT00000040119.1">
    <property type="protein sequence ID" value="ENSPEMP00000034143.1"/>
    <property type="gene ID" value="ENSPEMG00000029596.1"/>
</dbReference>
<keyword evidence="3" id="KW-1185">Reference proteome</keyword>
<feature type="compositionally biased region" description="Basic and acidic residues" evidence="1">
    <location>
        <begin position="30"/>
        <end position="41"/>
    </location>
</feature>
<dbReference type="AlphaFoldDB" id="A0A8C8URQ6"/>
<evidence type="ECO:0000313" key="3">
    <source>
        <dbReference type="Proteomes" id="UP000694547"/>
    </source>
</evidence>
<evidence type="ECO:0008006" key="4">
    <source>
        <dbReference type="Google" id="ProtNLM"/>
    </source>
</evidence>